<organism evidence="1 2">
    <name type="scientific">Helcococcus kunzii ATCC 51366</name>
    <dbReference type="NCBI Taxonomy" id="883114"/>
    <lineage>
        <taxon>Bacteria</taxon>
        <taxon>Bacillati</taxon>
        <taxon>Bacillota</taxon>
        <taxon>Tissierellia</taxon>
        <taxon>Tissierellales</taxon>
        <taxon>Peptoniphilaceae</taxon>
        <taxon>Helcococcus</taxon>
    </lineage>
</organism>
<gene>
    <name evidence="1" type="ORF">HMPREF9709_01209</name>
</gene>
<sequence length="76" mass="9305">MKWIKKKKVEVNKNDKKFKIGKIYKFNAINNRNEKLLIHNDKAKCIELYETYGLFQFKNYKECFLYSDDNYIITEV</sequence>
<accession>H3NPE8</accession>
<evidence type="ECO:0000313" key="2">
    <source>
        <dbReference type="Proteomes" id="UP000004191"/>
    </source>
</evidence>
<dbReference type="HOGENOM" id="CLU_2649464_0_0_9"/>
<dbReference type="STRING" id="883114.HMPREF9709_01209"/>
<dbReference type="AlphaFoldDB" id="H3NPE8"/>
<dbReference type="Proteomes" id="UP000004191">
    <property type="component" value="Unassembled WGS sequence"/>
</dbReference>
<protein>
    <submittedName>
        <fullName evidence="1">Uncharacterized protein</fullName>
    </submittedName>
</protein>
<proteinExistence type="predicted"/>
<comment type="caution">
    <text evidence="1">The sequence shown here is derived from an EMBL/GenBank/DDBJ whole genome shotgun (WGS) entry which is preliminary data.</text>
</comment>
<evidence type="ECO:0000313" key="1">
    <source>
        <dbReference type="EMBL" id="EHR33461.1"/>
    </source>
</evidence>
<keyword evidence="2" id="KW-1185">Reference proteome</keyword>
<dbReference type="RefSeq" id="WP_005398724.1">
    <property type="nucleotide sequence ID" value="NZ_JH601088.1"/>
</dbReference>
<dbReference type="EMBL" id="AGEI01000023">
    <property type="protein sequence ID" value="EHR33461.1"/>
    <property type="molecule type" value="Genomic_DNA"/>
</dbReference>
<name>H3NPE8_9FIRM</name>
<dbReference type="GeneID" id="96999188"/>
<reference evidence="1 2" key="1">
    <citation type="submission" date="2012-01" db="EMBL/GenBank/DDBJ databases">
        <title>The Genome Sequence of Helcococcus kunzii ATCC 51366.</title>
        <authorList>
            <consortium name="The Broad Institute Genome Sequencing Platform"/>
            <person name="Earl A."/>
            <person name="Ward D."/>
            <person name="Feldgarden M."/>
            <person name="Gevers D."/>
            <person name="Huys G."/>
            <person name="Young S.K."/>
            <person name="Zeng Q."/>
            <person name="Gargeya S."/>
            <person name="Fitzgerald M."/>
            <person name="Haas B."/>
            <person name="Abouelleil A."/>
            <person name="Alvarado L."/>
            <person name="Arachchi H.M."/>
            <person name="Berlin A."/>
            <person name="Chapman S.B."/>
            <person name="Gearin G."/>
            <person name="Goldberg J."/>
            <person name="Griggs A."/>
            <person name="Gujja S."/>
            <person name="Hansen M."/>
            <person name="Heiman D."/>
            <person name="Howarth C."/>
            <person name="Larimer J."/>
            <person name="Lui A."/>
            <person name="MacDonald P.J.P."/>
            <person name="McCowen C."/>
            <person name="Montmayeur A."/>
            <person name="Murphy C."/>
            <person name="Neiman D."/>
            <person name="Pearson M."/>
            <person name="Priest M."/>
            <person name="Roberts A."/>
            <person name="Saif S."/>
            <person name="Shea T."/>
            <person name="Sisk P."/>
            <person name="Stolte C."/>
            <person name="Sykes S."/>
            <person name="Wortman J."/>
            <person name="Nusbaum C."/>
            <person name="Birren B."/>
        </authorList>
    </citation>
    <scope>NUCLEOTIDE SEQUENCE [LARGE SCALE GENOMIC DNA]</scope>
    <source>
        <strain evidence="1 2">ATCC 51366</strain>
    </source>
</reference>